<keyword evidence="3" id="KW-1185">Reference proteome</keyword>
<evidence type="ECO:0000313" key="2">
    <source>
        <dbReference type="EMBL" id="UTW11684.1"/>
    </source>
</evidence>
<gene>
    <name evidence="2" type="ORF">KDW95_20920</name>
</gene>
<sequence length="319" mass="35063">MAALTLFFRELFLEIRMVSLTLFKIMIPVILAVKLLEYMGGVELLGQLLGPLMALIGLPESMGLVWAATMASNIYAGMIVFFTQPQQEALTVAQVTVLAGLMLMAHGLPIEARIAQKAGVRLGPTLLLRIGGGFLFAFALHLIYGQGGWLQQPNELLWQPAAVDTSLSGWLWTQGQSLLMVQLVIILLLTALKILRLVGVERLMFWLLQPLLRLLGIGTQATTITIVGVTLGLSFGGGLLIKEAQTGDISKRDVFASMAFLGLCHSLIEDTLLVMLLGAHLSGILWFRLAFSLICIALLTRWMDRRSPAFHQRYLVRPD</sequence>
<dbReference type="EMBL" id="CP073347">
    <property type="protein sequence ID" value="UTW11684.1"/>
    <property type="molecule type" value="Genomic_DNA"/>
</dbReference>
<evidence type="ECO:0000256" key="1">
    <source>
        <dbReference type="SAM" id="Phobius"/>
    </source>
</evidence>
<dbReference type="RefSeq" id="WP_255853721.1">
    <property type="nucleotide sequence ID" value="NZ_CP073347.1"/>
</dbReference>
<feature type="transmembrane region" description="Helical" evidence="1">
    <location>
        <begin position="126"/>
        <end position="144"/>
    </location>
</feature>
<keyword evidence="1" id="KW-0812">Transmembrane</keyword>
<keyword evidence="1" id="KW-1133">Transmembrane helix</keyword>
<reference evidence="2" key="1">
    <citation type="submission" date="2021-04" db="EMBL/GenBank/DDBJ databases">
        <title>Oceanospirillales bacteria with DddD are important DMSP degraders in coastal seawater.</title>
        <authorList>
            <person name="Liu J."/>
        </authorList>
    </citation>
    <scope>NUCLEOTIDE SEQUENCE</scope>
    <source>
        <strain evidence="2">D13-1</strain>
    </source>
</reference>
<name>A0ABY5HIA4_9GAMM</name>
<evidence type="ECO:0008006" key="4">
    <source>
        <dbReference type="Google" id="ProtNLM"/>
    </source>
</evidence>
<protein>
    <recommendedName>
        <fullName evidence="4">Nucleoside transporter/FeoB GTPase Gate domain-containing protein</fullName>
    </recommendedName>
</protein>
<proteinExistence type="predicted"/>
<organism evidence="2 3">
    <name type="scientific">Marinobacterium rhizophilum</name>
    <dbReference type="NCBI Taxonomy" id="420402"/>
    <lineage>
        <taxon>Bacteria</taxon>
        <taxon>Pseudomonadati</taxon>
        <taxon>Pseudomonadota</taxon>
        <taxon>Gammaproteobacteria</taxon>
        <taxon>Oceanospirillales</taxon>
        <taxon>Oceanospirillaceae</taxon>
        <taxon>Marinobacterium</taxon>
    </lineage>
</organism>
<keyword evidence="1" id="KW-0472">Membrane</keyword>
<accession>A0ABY5HIA4</accession>
<feature type="transmembrane region" description="Helical" evidence="1">
    <location>
        <begin position="89"/>
        <end position="105"/>
    </location>
</feature>
<feature type="transmembrane region" description="Helical" evidence="1">
    <location>
        <begin position="179"/>
        <end position="199"/>
    </location>
</feature>
<feature type="transmembrane region" description="Helical" evidence="1">
    <location>
        <begin position="12"/>
        <end position="32"/>
    </location>
</feature>
<feature type="transmembrane region" description="Helical" evidence="1">
    <location>
        <begin position="285"/>
        <end position="303"/>
    </location>
</feature>
<feature type="transmembrane region" description="Helical" evidence="1">
    <location>
        <begin position="253"/>
        <end position="279"/>
    </location>
</feature>
<dbReference type="Proteomes" id="UP001058461">
    <property type="component" value="Chromosome"/>
</dbReference>
<feature type="transmembrane region" description="Helical" evidence="1">
    <location>
        <begin position="219"/>
        <end position="241"/>
    </location>
</feature>
<evidence type="ECO:0000313" key="3">
    <source>
        <dbReference type="Proteomes" id="UP001058461"/>
    </source>
</evidence>